<dbReference type="InterPro" id="IPR056825">
    <property type="entry name" value="Agd3_C"/>
</dbReference>
<dbReference type="InterPro" id="IPR056826">
    <property type="entry name" value="Agd3_CE"/>
</dbReference>
<feature type="domain" description="Agd3 deacetylase" evidence="2">
    <location>
        <begin position="250"/>
        <end position="614"/>
    </location>
</feature>
<accession>A0A8K0X388</accession>
<evidence type="ECO:0000259" key="3">
    <source>
        <dbReference type="Pfam" id="PF25116"/>
    </source>
</evidence>
<evidence type="ECO:0000313" key="5">
    <source>
        <dbReference type="EMBL" id="KAH7359240.1"/>
    </source>
</evidence>
<dbReference type="PANTHER" id="PTHR31002">
    <property type="entry name" value="SERIPAUPERIN"/>
    <property type="match status" value="1"/>
</dbReference>
<feature type="domain" description="Agd3 C-terminal" evidence="4">
    <location>
        <begin position="617"/>
        <end position="683"/>
    </location>
</feature>
<dbReference type="InterPro" id="IPR056827">
    <property type="entry name" value="CBM87_Agd3"/>
</dbReference>
<proteinExistence type="predicted"/>
<dbReference type="Pfam" id="PF25115">
    <property type="entry name" value="Agd3_CE"/>
    <property type="match status" value="1"/>
</dbReference>
<keyword evidence="6" id="KW-1185">Reference proteome</keyword>
<dbReference type="Pfam" id="PF25117">
    <property type="entry name" value="Agd3_C"/>
    <property type="match status" value="1"/>
</dbReference>
<dbReference type="InterPro" id="IPR050788">
    <property type="entry name" value="Yeast_SRP1/TIP1_CWP"/>
</dbReference>
<comment type="caution">
    <text evidence="5">The sequence shown here is derived from an EMBL/GenBank/DDBJ whole genome shotgun (WGS) entry which is preliminary data.</text>
</comment>
<reference evidence="5" key="1">
    <citation type="journal article" date="2021" name="Nat. Commun.">
        <title>Genetic determinants of endophytism in the Arabidopsis root mycobiome.</title>
        <authorList>
            <person name="Mesny F."/>
            <person name="Miyauchi S."/>
            <person name="Thiergart T."/>
            <person name="Pickel B."/>
            <person name="Atanasova L."/>
            <person name="Karlsson M."/>
            <person name="Huettel B."/>
            <person name="Barry K.W."/>
            <person name="Haridas S."/>
            <person name="Chen C."/>
            <person name="Bauer D."/>
            <person name="Andreopoulos W."/>
            <person name="Pangilinan J."/>
            <person name="LaButti K."/>
            <person name="Riley R."/>
            <person name="Lipzen A."/>
            <person name="Clum A."/>
            <person name="Drula E."/>
            <person name="Henrissat B."/>
            <person name="Kohler A."/>
            <person name="Grigoriev I.V."/>
            <person name="Martin F.M."/>
            <person name="Hacquard S."/>
        </authorList>
    </citation>
    <scope>NUCLEOTIDE SEQUENCE</scope>
    <source>
        <strain evidence="5">MPI-CAGE-AT-0016</strain>
    </source>
</reference>
<dbReference type="OrthoDB" id="2113314at2759"/>
<keyword evidence="1" id="KW-0732">Signal</keyword>
<protein>
    <recommendedName>
        <fullName evidence="7">Extracellular serine-rich protein</fullName>
    </recommendedName>
</protein>
<dbReference type="PANTHER" id="PTHR31002:SF34">
    <property type="entry name" value="CELL WALL PROTEIN CWP1-RELATED"/>
    <property type="match status" value="1"/>
</dbReference>
<organism evidence="5 6">
    <name type="scientific">Plectosphaerella cucumerina</name>
    <dbReference type="NCBI Taxonomy" id="40658"/>
    <lineage>
        <taxon>Eukaryota</taxon>
        <taxon>Fungi</taxon>
        <taxon>Dikarya</taxon>
        <taxon>Ascomycota</taxon>
        <taxon>Pezizomycotina</taxon>
        <taxon>Sordariomycetes</taxon>
        <taxon>Hypocreomycetidae</taxon>
        <taxon>Glomerellales</taxon>
        <taxon>Plectosphaerellaceae</taxon>
        <taxon>Plectosphaerella</taxon>
    </lineage>
</organism>
<evidence type="ECO:0008006" key="7">
    <source>
        <dbReference type="Google" id="ProtNLM"/>
    </source>
</evidence>
<dbReference type="AlphaFoldDB" id="A0A8K0X388"/>
<evidence type="ECO:0000259" key="4">
    <source>
        <dbReference type="Pfam" id="PF25117"/>
    </source>
</evidence>
<gene>
    <name evidence="5" type="ORF">B0T11DRAFT_259159</name>
</gene>
<name>A0A8K0X388_9PEZI</name>
<dbReference type="Pfam" id="PF25116">
    <property type="entry name" value="CBM87_Agd3"/>
    <property type="match status" value="1"/>
</dbReference>
<dbReference type="Proteomes" id="UP000813385">
    <property type="component" value="Unassembled WGS sequence"/>
</dbReference>
<evidence type="ECO:0000259" key="2">
    <source>
        <dbReference type="Pfam" id="PF25115"/>
    </source>
</evidence>
<evidence type="ECO:0000313" key="6">
    <source>
        <dbReference type="Proteomes" id="UP000813385"/>
    </source>
</evidence>
<evidence type="ECO:0000256" key="1">
    <source>
        <dbReference type="SAM" id="SignalP"/>
    </source>
</evidence>
<feature type="signal peptide" evidence="1">
    <location>
        <begin position="1"/>
        <end position="17"/>
    </location>
</feature>
<sequence length="685" mass="74694">MRSNLVASLALLGTVAAIPQTIQNKVLILARDAEGVDSASAGLTGYGIPFESVLVPKEGKALPALNTSATAGSYSGIIIMDALAYEYDGGIWKSAVTDAQWATIWAYQSDFKVRMVRINEFPGPAFGATLAGADGCCADGVDQPISFTNSTGFPTANLKLNAGISSTGLYHYPSTITDPATTWQVAKFGPGGAYKTDTTAAVINKFGNREQFVWFTSWAPVWSAASNYLQHAHIHWMTRGVFLGKRKTHLSAQVDDVQLPTDMYYPVGNTFKTRVADMTGHVTWMADLNKRLPSGSNFKLELAHNGNGDIEAANVADNTICKPMYAVETLDQVDTELEFKKPLGTGIDRWPAEFTVYPWTLQCAQRDAFAKWFSTAANRNAYMHLSHTFTHYELNNATYKDAKREIEFNRKWMEQIGIANATQYSGASLVPPAITGLHNGDVIRAWMEAGLTNVVGDNTRPKLKSTVSKFHPLITTVANNGYAGLTVIPRFATTIYYNCDTPECTTKEWIDTSGGKGTFTDLLNLARADNTRYLFALQADPYMFHQANMRQSDMPTITVGSKSGKMSLIMAWTETIAQEMTRLTNWPIISLRQEDISQYFLNRRTLDGCKPSLSYGYSADGNTITSVTVGATGNKCAAPVPVTIPSGTVTGATVRNDKVGTEPPIQWVTLNGSPVTLKLSAPVKV</sequence>
<feature type="domain" description="Agd3 CBM87" evidence="3">
    <location>
        <begin position="22"/>
        <end position="236"/>
    </location>
</feature>
<feature type="chain" id="PRO_5035448684" description="Extracellular serine-rich protein" evidence="1">
    <location>
        <begin position="18"/>
        <end position="685"/>
    </location>
</feature>
<dbReference type="EMBL" id="JAGPXD010000004">
    <property type="protein sequence ID" value="KAH7359240.1"/>
    <property type="molecule type" value="Genomic_DNA"/>
</dbReference>